<dbReference type="AlphaFoldDB" id="A0A1F6EI66"/>
<accession>A0A1F6EI66</accession>
<evidence type="ECO:0000313" key="5">
    <source>
        <dbReference type="Proteomes" id="UP000177306"/>
    </source>
</evidence>
<feature type="signal peptide" evidence="2">
    <location>
        <begin position="1"/>
        <end position="33"/>
    </location>
</feature>
<dbReference type="InterPro" id="IPR001434">
    <property type="entry name" value="OmcB-like_DUF11"/>
</dbReference>
<evidence type="ECO:0000256" key="2">
    <source>
        <dbReference type="SAM" id="SignalP"/>
    </source>
</evidence>
<evidence type="ECO:0000313" key="4">
    <source>
        <dbReference type="EMBL" id="OGG73334.1"/>
    </source>
</evidence>
<feature type="region of interest" description="Disordered" evidence="1">
    <location>
        <begin position="165"/>
        <end position="196"/>
    </location>
</feature>
<feature type="chain" id="PRO_5009524198" description="DUF11 domain-containing protein" evidence="2">
    <location>
        <begin position="34"/>
        <end position="934"/>
    </location>
</feature>
<evidence type="ECO:0000256" key="1">
    <source>
        <dbReference type="SAM" id="MobiDB-lite"/>
    </source>
</evidence>
<reference evidence="4 5" key="1">
    <citation type="journal article" date="2016" name="Nat. Commun.">
        <title>Thousands of microbial genomes shed light on interconnected biogeochemical processes in an aquifer system.</title>
        <authorList>
            <person name="Anantharaman K."/>
            <person name="Brown C.T."/>
            <person name="Hug L.A."/>
            <person name="Sharon I."/>
            <person name="Castelle C.J."/>
            <person name="Probst A.J."/>
            <person name="Thomas B.C."/>
            <person name="Singh A."/>
            <person name="Wilkins M.J."/>
            <person name="Karaoz U."/>
            <person name="Brodie E.L."/>
            <person name="Williams K.H."/>
            <person name="Hubbard S.S."/>
            <person name="Banfield J.F."/>
        </authorList>
    </citation>
    <scope>NUCLEOTIDE SEQUENCE [LARGE SCALE GENOMIC DNA]</scope>
</reference>
<evidence type="ECO:0000259" key="3">
    <source>
        <dbReference type="Pfam" id="PF01345"/>
    </source>
</evidence>
<feature type="region of interest" description="Disordered" evidence="1">
    <location>
        <begin position="79"/>
        <end position="150"/>
    </location>
</feature>
<gene>
    <name evidence="4" type="ORF">A3A38_01435</name>
</gene>
<protein>
    <recommendedName>
        <fullName evidence="3">DUF11 domain-containing protein</fullName>
    </recommendedName>
</protein>
<dbReference type="EMBL" id="MFLY01000003">
    <property type="protein sequence ID" value="OGG73334.1"/>
    <property type="molecule type" value="Genomic_DNA"/>
</dbReference>
<comment type="caution">
    <text evidence="4">The sequence shown here is derived from an EMBL/GenBank/DDBJ whole genome shotgun (WGS) entry which is preliminary data.</text>
</comment>
<dbReference type="Proteomes" id="UP000177306">
    <property type="component" value="Unassembled WGS sequence"/>
</dbReference>
<organism evidence="4 5">
    <name type="scientific">Candidatus Kaiserbacteria bacterium RIFCSPLOWO2_01_FULL_53_17</name>
    <dbReference type="NCBI Taxonomy" id="1798511"/>
    <lineage>
        <taxon>Bacteria</taxon>
        <taxon>Candidatus Kaiseribacteriota</taxon>
    </lineage>
</organism>
<sequence>MSFRNTFSMRLASLITILILVAGAPAPAMVAFAEGEGTQTETQTPAPPDACPNVPGDQADGPCADAQCAGQSGTWNGASCDLPSSTETQTADNSATNPDDVVTQATTIETNGSGDVGENGAPGENGENGTGENGENVAPPSDGEGSVIETGNASAGTTAVLEGNNTEIDTNVPPSGGSGDAASTTLESTGEVAGEATSTEALADDHAPGGGGSVSGDINVNLDNALIATSTGTADAGSGGNAINDPDGAIIDTGRSDAFAYLISLFNVAVTNSTGAILFLRNPLGDALDFTKRIMDIFSDLGAASAACSFLGCTISDAAFRIFANNEVEITNVAIARSQSGDNHATSTDGFAGIRTGNTTAFAGIVNFGNLLIADSRYLIILMSNVGDLSGDIILPEADFFKKLSAGAKIGAGSSLDINNGAIIGNQGSAGAETGSNIASGPTGSVDSGDARASASALNFVNQIGAPLCFIVNVGGKWHGEVRRLPEGFTREETDFGEIICGAGGAEGQAGAQNFHASTTNYAKILNTAIAEAVTGDNTAAGLASRIETGDADAFVQILNLVNQTIIGQDWIFALFTITGDWNGNLAFGPEPGEPDILEEIAERMAAASIQTGGVQGTYQPDITFTKTASVQTASVPATVDYEIVIDNAGGKAHQVVVHDTLSGPDGRPIGTQQWNLGPLAQNEKVTITYTIEFTGDLEPGYYTNVATLSGQKNLAIGLDAMTAKDVVELVLAGEVLAAADISCEPLLTQYIKPGRLNSKDEVQRLQSFLNAFEGEDLQLSGSYDAATQAALKRFQSKYAEDILAPWGISKPTASVYYTTQRKVNSLYCNDETKFELSQVQLEEITTFRSKLPSAPYTIEELLKQQDVGKGKDPGYSAGMHLLPPAPEIPVVHIDGVSGAEKPGEPVSILKRQPLQFLTSWLLSALPIVEALEL</sequence>
<proteinExistence type="predicted"/>
<name>A0A1F6EI66_9BACT</name>
<dbReference type="InterPro" id="IPR036366">
    <property type="entry name" value="PGBDSf"/>
</dbReference>
<feature type="compositionally biased region" description="Polar residues" evidence="1">
    <location>
        <begin position="79"/>
        <end position="113"/>
    </location>
</feature>
<dbReference type="Gene3D" id="1.10.101.10">
    <property type="entry name" value="PGBD-like superfamily/PGBD"/>
    <property type="match status" value="1"/>
</dbReference>
<feature type="region of interest" description="Disordered" evidence="1">
    <location>
        <begin position="36"/>
        <end position="58"/>
    </location>
</feature>
<feature type="domain" description="DUF11" evidence="3">
    <location>
        <begin position="622"/>
        <end position="712"/>
    </location>
</feature>
<keyword evidence="2" id="KW-0732">Signal</keyword>
<dbReference type="Pfam" id="PF01345">
    <property type="entry name" value="DUF11"/>
    <property type="match status" value="1"/>
</dbReference>